<dbReference type="EMBL" id="MU971596">
    <property type="protein sequence ID" value="KAK9233788.1"/>
    <property type="molecule type" value="Genomic_DNA"/>
</dbReference>
<evidence type="ECO:0000313" key="2">
    <source>
        <dbReference type="Proteomes" id="UP001433508"/>
    </source>
</evidence>
<comment type="caution">
    <text evidence="1">The sequence shown here is derived from an EMBL/GenBank/DDBJ whole genome shotgun (WGS) entry which is preliminary data.</text>
</comment>
<dbReference type="Proteomes" id="UP001433508">
    <property type="component" value="Unassembled WGS sequence"/>
</dbReference>
<proteinExistence type="predicted"/>
<protein>
    <submittedName>
        <fullName evidence="1">Uncharacterized protein</fullName>
    </submittedName>
</protein>
<keyword evidence="2" id="KW-1185">Reference proteome</keyword>
<name>A0ACC3SQ56_LIPKO</name>
<accession>A0ACC3SQ56</accession>
<reference evidence="2" key="1">
    <citation type="journal article" date="2024" name="Front. Bioeng. Biotechnol.">
        <title>Genome-scale model development and genomic sequencing of the oleaginous clade Lipomyces.</title>
        <authorList>
            <person name="Czajka J.J."/>
            <person name="Han Y."/>
            <person name="Kim J."/>
            <person name="Mondo S.J."/>
            <person name="Hofstad B.A."/>
            <person name="Robles A."/>
            <person name="Haridas S."/>
            <person name="Riley R."/>
            <person name="LaButti K."/>
            <person name="Pangilinan J."/>
            <person name="Andreopoulos W."/>
            <person name="Lipzen A."/>
            <person name="Yan J."/>
            <person name="Wang M."/>
            <person name="Ng V."/>
            <person name="Grigoriev I.V."/>
            <person name="Spatafora J.W."/>
            <person name="Magnuson J.K."/>
            <person name="Baker S.E."/>
            <person name="Pomraning K.R."/>
        </authorList>
    </citation>
    <scope>NUCLEOTIDE SEQUENCE [LARGE SCALE GENOMIC DNA]</scope>
    <source>
        <strain evidence="2">CBS 7786</strain>
    </source>
</reference>
<sequence>MSPKEYDIPYGLDLTIIFITSTTYTNFKRRNASARLNTSTFYDECRLSGEYEQVNKKRRHTPMRDADQCNPVKMKVVRHCDGNGQIISYSITKTDGTHHTHDSDRSDQIKQNSRDITNLQLSALSNNPNERAANKFITVDQAITEVFLTDDSVVEQLAVKKAFPGLMPASRKCHICCAKRIRCELWSAELAIRAAPSEEIKNYTIREWRNTKSMGAMFARQHSPVLLQVSTTNPVEAFHRRIKFSVSSRTKKTKFGFLGLVSHLHMIGTKIDEDARRSEENFRSRHLKAVENFLELRSFPVPIQKLLIGELE</sequence>
<evidence type="ECO:0000313" key="1">
    <source>
        <dbReference type="EMBL" id="KAK9233788.1"/>
    </source>
</evidence>
<organism evidence="1 2">
    <name type="scientific">Lipomyces kononenkoae</name>
    <name type="common">Yeast</name>
    <dbReference type="NCBI Taxonomy" id="34357"/>
    <lineage>
        <taxon>Eukaryota</taxon>
        <taxon>Fungi</taxon>
        <taxon>Dikarya</taxon>
        <taxon>Ascomycota</taxon>
        <taxon>Saccharomycotina</taxon>
        <taxon>Lipomycetes</taxon>
        <taxon>Lipomycetales</taxon>
        <taxon>Lipomycetaceae</taxon>
        <taxon>Lipomyces</taxon>
    </lineage>
</organism>
<gene>
    <name evidence="1" type="ORF">V1525DRAFT_422843</name>
</gene>